<dbReference type="EMBL" id="BEYU01000075">
    <property type="protein sequence ID" value="GBG30375.1"/>
    <property type="molecule type" value="Genomic_DNA"/>
</dbReference>
<dbReference type="Proteomes" id="UP000241890">
    <property type="component" value="Unassembled WGS sequence"/>
</dbReference>
<comment type="caution">
    <text evidence="3">The sequence shown here is derived from an EMBL/GenBank/DDBJ whole genome shotgun (WGS) entry which is preliminary data.</text>
</comment>
<reference evidence="3 4" key="1">
    <citation type="submission" date="2017-12" db="EMBL/GenBank/DDBJ databases">
        <title>Sequencing, de novo assembly and annotation of complete genome of a new Thraustochytrid species, strain FCC1311.</title>
        <authorList>
            <person name="Sedici K."/>
            <person name="Godart F."/>
            <person name="Aiese Cigliano R."/>
            <person name="Sanseverino W."/>
            <person name="Barakat M."/>
            <person name="Ortet P."/>
            <person name="Marechal E."/>
            <person name="Cagnac O."/>
            <person name="Amato A."/>
        </authorList>
    </citation>
    <scope>NUCLEOTIDE SEQUENCE [LARGE SCALE GENOMIC DNA]</scope>
</reference>
<organism evidence="3 4">
    <name type="scientific">Hondaea fermentalgiana</name>
    <dbReference type="NCBI Taxonomy" id="2315210"/>
    <lineage>
        <taxon>Eukaryota</taxon>
        <taxon>Sar</taxon>
        <taxon>Stramenopiles</taxon>
        <taxon>Bigyra</taxon>
        <taxon>Labyrinthulomycetes</taxon>
        <taxon>Thraustochytrida</taxon>
        <taxon>Thraustochytriidae</taxon>
        <taxon>Hondaea</taxon>
    </lineage>
</organism>
<gene>
    <name evidence="3" type="ORF">FCC1311_065942</name>
</gene>
<keyword evidence="2" id="KW-0812">Transmembrane</keyword>
<evidence type="ECO:0000256" key="1">
    <source>
        <dbReference type="SAM" id="MobiDB-lite"/>
    </source>
</evidence>
<dbReference type="InParanoid" id="A0A2R5GIF3"/>
<accession>A0A2R5GIF3</accession>
<sequence>MPFGFGRSKKAAAAGTVAPAAAAAAEPTQDEQDNAEIARQFQEKTEEVRRLIKEHEKEGEATYDEARANAAAFAETLAKMDKFFVHDYKVTISWSRVLGAIWAITWTVLAFINSGLFDDSEDDSDIAGTITDQVVEHVCEQTSCSLAVGIQWAILALLAWMIGRDFTVPISDLSLPDPPKEKITIPPNATRKYVEWPGNGGRFERGKIYKVRELPLKDREEHGIPEEEILEEYVKFATELKRRNRFRGRIFESRAGQVAPTFAEFVDDLIRPLIEEKHQEEQRLKKEVPAYQIKVDKLREQHLARVEWWAAFNKRLHTVTWFVQTLIALGLMTAFPIITSRDICTDTLIPFCGFPGFLFGSTTFTLCTYVIVIRTVWAPEILEEVLLTGTQIRAHADSAYAKGRRPSGVSS</sequence>
<keyword evidence="2" id="KW-1133">Transmembrane helix</keyword>
<protein>
    <submittedName>
        <fullName evidence="3">Uncharacterized protein</fullName>
    </submittedName>
</protein>
<proteinExistence type="predicted"/>
<name>A0A2R5GIF3_9STRA</name>
<evidence type="ECO:0000313" key="4">
    <source>
        <dbReference type="Proteomes" id="UP000241890"/>
    </source>
</evidence>
<keyword evidence="4" id="KW-1185">Reference proteome</keyword>
<evidence type="ECO:0000313" key="3">
    <source>
        <dbReference type="EMBL" id="GBG30375.1"/>
    </source>
</evidence>
<feature type="transmembrane region" description="Helical" evidence="2">
    <location>
        <begin position="321"/>
        <end position="339"/>
    </location>
</feature>
<dbReference type="AlphaFoldDB" id="A0A2R5GIF3"/>
<evidence type="ECO:0000256" key="2">
    <source>
        <dbReference type="SAM" id="Phobius"/>
    </source>
</evidence>
<keyword evidence="2" id="KW-0472">Membrane</keyword>
<feature type="region of interest" description="Disordered" evidence="1">
    <location>
        <begin position="1"/>
        <end position="34"/>
    </location>
</feature>
<feature type="transmembrane region" description="Helical" evidence="2">
    <location>
        <begin position="351"/>
        <end position="377"/>
    </location>
</feature>
<feature type="compositionally biased region" description="Low complexity" evidence="1">
    <location>
        <begin position="11"/>
        <end position="25"/>
    </location>
</feature>